<name>A0ABU9L107_9FLAO</name>
<keyword evidence="2" id="KW-1185">Reference proteome</keyword>
<evidence type="ECO:0000313" key="2">
    <source>
        <dbReference type="Proteomes" id="UP001474120"/>
    </source>
</evidence>
<dbReference type="EMBL" id="JBCDNA010000001">
    <property type="protein sequence ID" value="MEL4455354.1"/>
    <property type="molecule type" value="Genomic_DNA"/>
</dbReference>
<comment type="caution">
    <text evidence="1">The sequence shown here is derived from an EMBL/GenBank/DDBJ whole genome shotgun (WGS) entry which is preliminary data.</text>
</comment>
<gene>
    <name evidence="1" type="ORF">AABB81_05565</name>
</gene>
<organism evidence="1 2">
    <name type="scientific">Lutimonas vermicola</name>
    <dbReference type="NCBI Taxonomy" id="414288"/>
    <lineage>
        <taxon>Bacteria</taxon>
        <taxon>Pseudomonadati</taxon>
        <taxon>Bacteroidota</taxon>
        <taxon>Flavobacteriia</taxon>
        <taxon>Flavobacteriales</taxon>
        <taxon>Flavobacteriaceae</taxon>
        <taxon>Lutimonas</taxon>
    </lineage>
</organism>
<reference evidence="1 2" key="1">
    <citation type="submission" date="2024-04" db="EMBL/GenBank/DDBJ databases">
        <title>whole genome sequencing of Lutimonas vermicola strain IMCC1616.</title>
        <authorList>
            <person name="Bae S.S."/>
        </authorList>
    </citation>
    <scope>NUCLEOTIDE SEQUENCE [LARGE SCALE GENOMIC DNA]</scope>
    <source>
        <strain evidence="1 2">IMCC1616</strain>
    </source>
</reference>
<evidence type="ECO:0000313" key="1">
    <source>
        <dbReference type="EMBL" id="MEL4455354.1"/>
    </source>
</evidence>
<accession>A0ABU9L107</accession>
<dbReference type="RefSeq" id="WP_290291640.1">
    <property type="nucleotide sequence ID" value="NZ_JBCDNA010000001.1"/>
</dbReference>
<dbReference type="Proteomes" id="UP001474120">
    <property type="component" value="Unassembled WGS sequence"/>
</dbReference>
<protein>
    <submittedName>
        <fullName evidence="1">DUF4177 domain-containing protein</fullName>
    </submittedName>
</protein>
<sequence length="57" mass="6749">MKEYKIIKQTGTAVKSQQNFEDLINSYAKMNWTVINMFTHRGILKALIERDKKEEES</sequence>
<proteinExistence type="predicted"/>